<dbReference type="GO" id="GO:0000245">
    <property type="term" value="P:spliceosomal complex assembly"/>
    <property type="evidence" value="ECO:0007669"/>
    <property type="project" value="TreeGrafter"/>
</dbReference>
<dbReference type="PROSITE" id="PS00108">
    <property type="entry name" value="PROTEIN_KINASE_ST"/>
    <property type="match status" value="1"/>
</dbReference>
<evidence type="ECO:0000256" key="2">
    <source>
        <dbReference type="ARBA" id="ARBA00022527"/>
    </source>
</evidence>
<keyword evidence="6 9" id="KW-0067">ATP-binding</keyword>
<evidence type="ECO:0000256" key="3">
    <source>
        <dbReference type="ARBA" id="ARBA00022679"/>
    </source>
</evidence>
<dbReference type="AlphaFoldDB" id="A0A9P6L2Q3"/>
<comment type="catalytic activity">
    <reaction evidence="7">
        <text>L-threonyl-[protein] + ATP = O-phospho-L-threonyl-[protein] + ADP + H(+)</text>
        <dbReference type="Rhea" id="RHEA:46608"/>
        <dbReference type="Rhea" id="RHEA-COMP:11060"/>
        <dbReference type="Rhea" id="RHEA-COMP:11605"/>
        <dbReference type="ChEBI" id="CHEBI:15378"/>
        <dbReference type="ChEBI" id="CHEBI:30013"/>
        <dbReference type="ChEBI" id="CHEBI:30616"/>
        <dbReference type="ChEBI" id="CHEBI:61977"/>
        <dbReference type="ChEBI" id="CHEBI:456216"/>
        <dbReference type="EC" id="2.7.11.1"/>
    </reaction>
</comment>
<comment type="catalytic activity">
    <reaction evidence="8">
        <text>L-seryl-[protein] + ATP = O-phospho-L-seryl-[protein] + ADP + H(+)</text>
        <dbReference type="Rhea" id="RHEA:17989"/>
        <dbReference type="Rhea" id="RHEA-COMP:9863"/>
        <dbReference type="Rhea" id="RHEA-COMP:11604"/>
        <dbReference type="ChEBI" id="CHEBI:15378"/>
        <dbReference type="ChEBI" id="CHEBI:29999"/>
        <dbReference type="ChEBI" id="CHEBI:30616"/>
        <dbReference type="ChEBI" id="CHEBI:83421"/>
        <dbReference type="ChEBI" id="CHEBI:456216"/>
        <dbReference type="EC" id="2.7.11.1"/>
    </reaction>
</comment>
<dbReference type="GO" id="GO:0004674">
    <property type="term" value="F:protein serine/threonine kinase activity"/>
    <property type="evidence" value="ECO:0007669"/>
    <property type="project" value="UniProtKB-KW"/>
</dbReference>
<accession>A0A9P6L2Q3</accession>
<dbReference type="GO" id="GO:0050684">
    <property type="term" value="P:regulation of mRNA processing"/>
    <property type="evidence" value="ECO:0007669"/>
    <property type="project" value="TreeGrafter"/>
</dbReference>
<sequence length="421" mass="47248">MSERPPHLPDALYKASDSLKALGWPEEDLTATADEGAGFYPLRLGETLDDGRFVITRKLGWGGYSTVWLARDRKDNRHVAIKVLSAFASREIKAGRLAELELLRKATSASPNHRGSVRVIRLLHEFTFESFAGQHVCLVTDVLSYDVPGLQSQLKDPRLPLASILRLTKHVLKGLEYLHDECKVVHSDLKPGNILLLPSDVNDIVMHELAENPATFYEFPKTIPPDELPFHPVFSAPLIFHLDTSKESSLRWVIADLGHAHPHGKYLSKTVQPYALRAPEVNISLEWGPAIDIWSLGCMMYELATDRWLFRPEVMGDIPRDIVHLAQMAQFTGQCHDDVASEQYEIQEKQHDLKSMLKRAAEGSAVSTPIKFYLNESAVFSNGADEVSTFVRIMRSFLALDPAKRPRAVKALLDPAFMNVL</sequence>
<dbReference type="PANTHER" id="PTHR47634:SF9">
    <property type="entry name" value="PROTEIN KINASE DOMAIN-CONTAINING PROTEIN-RELATED"/>
    <property type="match status" value="1"/>
</dbReference>
<evidence type="ECO:0000256" key="4">
    <source>
        <dbReference type="ARBA" id="ARBA00022741"/>
    </source>
</evidence>
<dbReference type="Pfam" id="PF00069">
    <property type="entry name" value="Pkinase"/>
    <property type="match status" value="2"/>
</dbReference>
<keyword evidence="2 10" id="KW-0723">Serine/threonine-protein kinase</keyword>
<proteinExistence type="inferred from homology"/>
<evidence type="ECO:0000313" key="12">
    <source>
        <dbReference type="EMBL" id="KAF9780726.1"/>
    </source>
</evidence>
<dbReference type="SMART" id="SM00220">
    <property type="entry name" value="S_TKc"/>
    <property type="match status" value="1"/>
</dbReference>
<keyword evidence="5 12" id="KW-0418">Kinase</keyword>
<feature type="domain" description="Protein kinase" evidence="11">
    <location>
        <begin position="53"/>
        <end position="417"/>
    </location>
</feature>
<dbReference type="InterPro" id="IPR000719">
    <property type="entry name" value="Prot_kinase_dom"/>
</dbReference>
<dbReference type="Gene3D" id="1.10.510.10">
    <property type="entry name" value="Transferase(Phosphotransferase) domain 1"/>
    <property type="match status" value="1"/>
</dbReference>
<evidence type="ECO:0000256" key="5">
    <source>
        <dbReference type="ARBA" id="ARBA00022777"/>
    </source>
</evidence>
<gene>
    <name evidence="12" type="ORF">BJ322DRAFT_1081212</name>
</gene>
<dbReference type="InterPro" id="IPR011009">
    <property type="entry name" value="Kinase-like_dom_sf"/>
</dbReference>
<evidence type="ECO:0000256" key="8">
    <source>
        <dbReference type="ARBA" id="ARBA00048679"/>
    </source>
</evidence>
<dbReference type="InterPro" id="IPR017441">
    <property type="entry name" value="Protein_kinase_ATP_BS"/>
</dbReference>
<evidence type="ECO:0000256" key="1">
    <source>
        <dbReference type="ARBA" id="ARBA00012513"/>
    </source>
</evidence>
<dbReference type="Proteomes" id="UP000736335">
    <property type="component" value="Unassembled WGS sequence"/>
</dbReference>
<dbReference type="EC" id="2.7.11.1" evidence="1"/>
<name>A0A9P6L2Q3_9AGAM</name>
<feature type="binding site" evidence="9">
    <location>
        <position position="82"/>
    </location>
    <ligand>
        <name>ATP</name>
        <dbReference type="ChEBI" id="CHEBI:30616"/>
    </ligand>
</feature>
<dbReference type="OrthoDB" id="5979581at2759"/>
<organism evidence="12 13">
    <name type="scientific">Thelephora terrestris</name>
    <dbReference type="NCBI Taxonomy" id="56493"/>
    <lineage>
        <taxon>Eukaryota</taxon>
        <taxon>Fungi</taxon>
        <taxon>Dikarya</taxon>
        <taxon>Basidiomycota</taxon>
        <taxon>Agaricomycotina</taxon>
        <taxon>Agaricomycetes</taxon>
        <taxon>Thelephorales</taxon>
        <taxon>Thelephoraceae</taxon>
        <taxon>Thelephora</taxon>
    </lineage>
</organism>
<comment type="similarity">
    <text evidence="10">Belongs to the protein kinase superfamily.</text>
</comment>
<evidence type="ECO:0000259" key="11">
    <source>
        <dbReference type="PROSITE" id="PS50011"/>
    </source>
</evidence>
<protein>
    <recommendedName>
        <fullName evidence="1">non-specific serine/threonine protein kinase</fullName>
        <ecNumber evidence="1">2.7.11.1</ecNumber>
    </recommendedName>
</protein>
<dbReference type="InterPro" id="IPR051334">
    <property type="entry name" value="SRPK"/>
</dbReference>
<evidence type="ECO:0000256" key="9">
    <source>
        <dbReference type="PROSITE-ProRule" id="PRU10141"/>
    </source>
</evidence>
<keyword evidence="13" id="KW-1185">Reference proteome</keyword>
<dbReference type="Gene3D" id="3.30.200.20">
    <property type="entry name" value="Phosphorylase Kinase, domain 1"/>
    <property type="match status" value="1"/>
</dbReference>
<dbReference type="PROSITE" id="PS00107">
    <property type="entry name" value="PROTEIN_KINASE_ATP"/>
    <property type="match status" value="1"/>
</dbReference>
<dbReference type="InterPro" id="IPR008271">
    <property type="entry name" value="Ser/Thr_kinase_AS"/>
</dbReference>
<evidence type="ECO:0000256" key="7">
    <source>
        <dbReference type="ARBA" id="ARBA00047899"/>
    </source>
</evidence>
<dbReference type="PROSITE" id="PS50011">
    <property type="entry name" value="PROTEIN_KINASE_DOM"/>
    <property type="match status" value="1"/>
</dbReference>
<dbReference type="EMBL" id="WIUZ02000015">
    <property type="protein sequence ID" value="KAF9780726.1"/>
    <property type="molecule type" value="Genomic_DNA"/>
</dbReference>
<evidence type="ECO:0000256" key="10">
    <source>
        <dbReference type="RuleBase" id="RU000304"/>
    </source>
</evidence>
<evidence type="ECO:0000313" key="13">
    <source>
        <dbReference type="Proteomes" id="UP000736335"/>
    </source>
</evidence>
<keyword evidence="4 9" id="KW-0547">Nucleotide-binding</keyword>
<comment type="caution">
    <text evidence="12">The sequence shown here is derived from an EMBL/GenBank/DDBJ whole genome shotgun (WGS) entry which is preliminary data.</text>
</comment>
<dbReference type="SUPFAM" id="SSF56112">
    <property type="entry name" value="Protein kinase-like (PK-like)"/>
    <property type="match status" value="1"/>
</dbReference>
<reference evidence="12" key="2">
    <citation type="submission" date="2020-11" db="EMBL/GenBank/DDBJ databases">
        <authorList>
            <consortium name="DOE Joint Genome Institute"/>
            <person name="Kuo A."/>
            <person name="Miyauchi S."/>
            <person name="Kiss E."/>
            <person name="Drula E."/>
            <person name="Kohler A."/>
            <person name="Sanchez-Garcia M."/>
            <person name="Andreopoulos B."/>
            <person name="Barry K.W."/>
            <person name="Bonito G."/>
            <person name="Buee M."/>
            <person name="Carver A."/>
            <person name="Chen C."/>
            <person name="Cichocki N."/>
            <person name="Clum A."/>
            <person name="Culley D."/>
            <person name="Crous P.W."/>
            <person name="Fauchery L."/>
            <person name="Girlanda M."/>
            <person name="Hayes R."/>
            <person name="Keri Z."/>
            <person name="Labutti K."/>
            <person name="Lipzen A."/>
            <person name="Lombard V."/>
            <person name="Magnuson J."/>
            <person name="Maillard F."/>
            <person name="Morin E."/>
            <person name="Murat C."/>
            <person name="Nolan M."/>
            <person name="Ohm R."/>
            <person name="Pangilinan J."/>
            <person name="Pereira M."/>
            <person name="Perotto S."/>
            <person name="Peter M."/>
            <person name="Riley R."/>
            <person name="Sitrit Y."/>
            <person name="Stielow B."/>
            <person name="Szollosi G."/>
            <person name="Zifcakova L."/>
            <person name="Stursova M."/>
            <person name="Spatafora J.W."/>
            <person name="Tedersoo L."/>
            <person name="Vaario L.-M."/>
            <person name="Yamada A."/>
            <person name="Yan M."/>
            <person name="Wang P."/>
            <person name="Xu J."/>
            <person name="Bruns T."/>
            <person name="Baldrian P."/>
            <person name="Vilgalys R."/>
            <person name="Henrissat B."/>
            <person name="Grigoriev I.V."/>
            <person name="Hibbett D."/>
            <person name="Nagy L.G."/>
            <person name="Martin F.M."/>
        </authorList>
    </citation>
    <scope>NUCLEOTIDE SEQUENCE</scope>
    <source>
        <strain evidence="12">UH-Tt-Lm1</strain>
    </source>
</reference>
<dbReference type="PANTHER" id="PTHR47634">
    <property type="entry name" value="PROTEIN KINASE DOMAIN-CONTAINING PROTEIN-RELATED"/>
    <property type="match status" value="1"/>
</dbReference>
<keyword evidence="3" id="KW-0808">Transferase</keyword>
<dbReference type="GO" id="GO:0005524">
    <property type="term" value="F:ATP binding"/>
    <property type="evidence" value="ECO:0007669"/>
    <property type="project" value="UniProtKB-UniRule"/>
</dbReference>
<evidence type="ECO:0000256" key="6">
    <source>
        <dbReference type="ARBA" id="ARBA00022840"/>
    </source>
</evidence>
<reference evidence="12" key="1">
    <citation type="journal article" date="2020" name="Nat. Commun.">
        <title>Large-scale genome sequencing of mycorrhizal fungi provides insights into the early evolution of symbiotic traits.</title>
        <authorList>
            <person name="Miyauchi S."/>
            <person name="Kiss E."/>
            <person name="Kuo A."/>
            <person name="Drula E."/>
            <person name="Kohler A."/>
            <person name="Sanchez-Garcia M."/>
            <person name="Morin E."/>
            <person name="Andreopoulos B."/>
            <person name="Barry K.W."/>
            <person name="Bonito G."/>
            <person name="Buee M."/>
            <person name="Carver A."/>
            <person name="Chen C."/>
            <person name="Cichocki N."/>
            <person name="Clum A."/>
            <person name="Culley D."/>
            <person name="Crous P.W."/>
            <person name="Fauchery L."/>
            <person name="Girlanda M."/>
            <person name="Hayes R.D."/>
            <person name="Keri Z."/>
            <person name="LaButti K."/>
            <person name="Lipzen A."/>
            <person name="Lombard V."/>
            <person name="Magnuson J."/>
            <person name="Maillard F."/>
            <person name="Murat C."/>
            <person name="Nolan M."/>
            <person name="Ohm R.A."/>
            <person name="Pangilinan J."/>
            <person name="Pereira M.F."/>
            <person name="Perotto S."/>
            <person name="Peter M."/>
            <person name="Pfister S."/>
            <person name="Riley R."/>
            <person name="Sitrit Y."/>
            <person name="Stielow J.B."/>
            <person name="Szollosi G."/>
            <person name="Zifcakova L."/>
            <person name="Stursova M."/>
            <person name="Spatafora J.W."/>
            <person name="Tedersoo L."/>
            <person name="Vaario L.M."/>
            <person name="Yamada A."/>
            <person name="Yan M."/>
            <person name="Wang P."/>
            <person name="Xu J."/>
            <person name="Bruns T."/>
            <person name="Baldrian P."/>
            <person name="Vilgalys R."/>
            <person name="Dunand C."/>
            <person name="Henrissat B."/>
            <person name="Grigoriev I.V."/>
            <person name="Hibbett D."/>
            <person name="Nagy L.G."/>
            <person name="Martin F.M."/>
        </authorList>
    </citation>
    <scope>NUCLEOTIDE SEQUENCE</scope>
    <source>
        <strain evidence="12">UH-Tt-Lm1</strain>
    </source>
</reference>